<keyword evidence="3" id="KW-1185">Reference proteome</keyword>
<dbReference type="Proteomes" id="UP000813461">
    <property type="component" value="Unassembled WGS sequence"/>
</dbReference>
<evidence type="ECO:0000256" key="1">
    <source>
        <dbReference type="SAM" id="MobiDB-lite"/>
    </source>
</evidence>
<accession>A0A8K0W190</accession>
<name>A0A8K0W190_9PLEO</name>
<feature type="compositionally biased region" description="Basic residues" evidence="1">
    <location>
        <begin position="57"/>
        <end position="69"/>
    </location>
</feature>
<evidence type="ECO:0000313" key="2">
    <source>
        <dbReference type="EMBL" id="KAH7090553.1"/>
    </source>
</evidence>
<dbReference type="EMBL" id="JAGMVJ010000005">
    <property type="protein sequence ID" value="KAH7090553.1"/>
    <property type="molecule type" value="Genomic_DNA"/>
</dbReference>
<sequence length="199" mass="21710">MSHFTRKADAVSVASSDTLHPDEPSQTSYSLTAEDFYTPLQTPAAPAPASAQDPPPKTKKKNKKKKKKAITGTDAAADEMSAPSGAAPSTGLKSSSLKTTNRPSPSSTGERDGSTDPFADQMAEIDSVRKKKEEEDSKSSEHQELLDKALDVMMKFDKEKKDKSQETSAAIEEDHWRHIQAYIYENQCLLPNGGQPLQE</sequence>
<feature type="region of interest" description="Disordered" evidence="1">
    <location>
        <begin position="1"/>
        <end position="146"/>
    </location>
</feature>
<organism evidence="2 3">
    <name type="scientific">Paraphoma chrysanthemicola</name>
    <dbReference type="NCBI Taxonomy" id="798071"/>
    <lineage>
        <taxon>Eukaryota</taxon>
        <taxon>Fungi</taxon>
        <taxon>Dikarya</taxon>
        <taxon>Ascomycota</taxon>
        <taxon>Pezizomycotina</taxon>
        <taxon>Dothideomycetes</taxon>
        <taxon>Pleosporomycetidae</taxon>
        <taxon>Pleosporales</taxon>
        <taxon>Pleosporineae</taxon>
        <taxon>Phaeosphaeriaceae</taxon>
        <taxon>Paraphoma</taxon>
    </lineage>
</organism>
<feature type="compositionally biased region" description="Low complexity" evidence="1">
    <location>
        <begin position="89"/>
        <end position="100"/>
    </location>
</feature>
<proteinExistence type="predicted"/>
<evidence type="ECO:0000313" key="3">
    <source>
        <dbReference type="Proteomes" id="UP000813461"/>
    </source>
</evidence>
<reference evidence="2" key="1">
    <citation type="journal article" date="2021" name="Nat. Commun.">
        <title>Genetic determinants of endophytism in the Arabidopsis root mycobiome.</title>
        <authorList>
            <person name="Mesny F."/>
            <person name="Miyauchi S."/>
            <person name="Thiergart T."/>
            <person name="Pickel B."/>
            <person name="Atanasova L."/>
            <person name="Karlsson M."/>
            <person name="Huettel B."/>
            <person name="Barry K.W."/>
            <person name="Haridas S."/>
            <person name="Chen C."/>
            <person name="Bauer D."/>
            <person name="Andreopoulos W."/>
            <person name="Pangilinan J."/>
            <person name="LaButti K."/>
            <person name="Riley R."/>
            <person name="Lipzen A."/>
            <person name="Clum A."/>
            <person name="Drula E."/>
            <person name="Henrissat B."/>
            <person name="Kohler A."/>
            <person name="Grigoriev I.V."/>
            <person name="Martin F.M."/>
            <person name="Hacquard S."/>
        </authorList>
    </citation>
    <scope>NUCLEOTIDE SEQUENCE</scope>
    <source>
        <strain evidence="2">MPI-SDFR-AT-0120</strain>
    </source>
</reference>
<feature type="compositionally biased region" description="Low complexity" evidence="1">
    <location>
        <begin position="43"/>
        <end position="52"/>
    </location>
</feature>
<protein>
    <submittedName>
        <fullName evidence="2">Uncharacterized protein</fullName>
    </submittedName>
</protein>
<feature type="compositionally biased region" description="Polar residues" evidence="1">
    <location>
        <begin position="13"/>
        <end position="31"/>
    </location>
</feature>
<dbReference type="AlphaFoldDB" id="A0A8K0W190"/>
<gene>
    <name evidence="2" type="ORF">FB567DRAFT_294948</name>
</gene>
<feature type="compositionally biased region" description="Basic and acidic residues" evidence="1">
    <location>
        <begin position="126"/>
        <end position="146"/>
    </location>
</feature>
<comment type="caution">
    <text evidence="2">The sequence shown here is derived from an EMBL/GenBank/DDBJ whole genome shotgun (WGS) entry which is preliminary data.</text>
</comment>